<dbReference type="GO" id="GO:0016706">
    <property type="term" value="F:2-oxoglutarate-dependent dioxygenase activity"/>
    <property type="evidence" value="ECO:0007669"/>
    <property type="project" value="UniProtKB-ARBA"/>
</dbReference>
<protein>
    <submittedName>
        <fullName evidence="1">Ectoine hydroxylase-related dioxygenase (Phytanoyl-CoA dioxygenase family)</fullName>
    </submittedName>
</protein>
<name>A0A7Y9LBJ2_9ACTN</name>
<dbReference type="EMBL" id="JACCBU010000001">
    <property type="protein sequence ID" value="NYE70903.1"/>
    <property type="molecule type" value="Genomic_DNA"/>
</dbReference>
<keyword evidence="1" id="KW-0560">Oxidoreductase</keyword>
<dbReference type="RefSeq" id="WP_179750705.1">
    <property type="nucleotide sequence ID" value="NZ_JACCBU010000001.1"/>
</dbReference>
<gene>
    <name evidence="1" type="ORF">BKA15_002232</name>
</gene>
<evidence type="ECO:0000313" key="1">
    <source>
        <dbReference type="EMBL" id="NYE70903.1"/>
    </source>
</evidence>
<dbReference type="PANTHER" id="PTHR20883:SF48">
    <property type="entry name" value="ECTOINE DIOXYGENASE"/>
    <property type="match status" value="1"/>
</dbReference>
<dbReference type="GO" id="GO:0005506">
    <property type="term" value="F:iron ion binding"/>
    <property type="evidence" value="ECO:0007669"/>
    <property type="project" value="UniProtKB-ARBA"/>
</dbReference>
<dbReference type="InterPro" id="IPR008775">
    <property type="entry name" value="Phytyl_CoA_dOase-like"/>
</dbReference>
<accession>A0A7Y9LBJ2</accession>
<dbReference type="AlphaFoldDB" id="A0A7Y9LBJ2"/>
<dbReference type="PANTHER" id="PTHR20883">
    <property type="entry name" value="PHYTANOYL-COA DIOXYGENASE DOMAIN CONTAINING 1"/>
    <property type="match status" value="1"/>
</dbReference>
<organism evidence="1 2">
    <name type="scientific">Microlunatus parietis</name>
    <dbReference type="NCBI Taxonomy" id="682979"/>
    <lineage>
        <taxon>Bacteria</taxon>
        <taxon>Bacillati</taxon>
        <taxon>Actinomycetota</taxon>
        <taxon>Actinomycetes</taxon>
        <taxon>Propionibacteriales</taxon>
        <taxon>Propionibacteriaceae</taxon>
        <taxon>Microlunatus</taxon>
    </lineage>
</organism>
<sequence>MSYASTVPIDGETPAPYPEDLYRFDQPGRIAESVDQLSDADFAQFEELGYLAVRQLLTPDEVAGVLDAMAAVLVRPGEAMIQYEAWAADRVEAASGDERMDLVRKFMWFVQEDERLTALARNERILSVVRRLCGTEDITMMQDMALLKPPGGGREKPWHQDNAFFALEPGTPIVGVWLALDPATPENGCMHVMPGTHREGPVVHFRRRDWQLCDDDVDRGRDTMIPLPPGGALFFHGLLQHGTPANRTDQRRRAVQLHYIPAGTPQIPDQRRLDIFGSEGKNVTC</sequence>
<dbReference type="Proteomes" id="UP000569914">
    <property type="component" value="Unassembled WGS sequence"/>
</dbReference>
<evidence type="ECO:0000313" key="2">
    <source>
        <dbReference type="Proteomes" id="UP000569914"/>
    </source>
</evidence>
<keyword evidence="2" id="KW-1185">Reference proteome</keyword>
<dbReference type="Pfam" id="PF05721">
    <property type="entry name" value="PhyH"/>
    <property type="match status" value="1"/>
</dbReference>
<dbReference type="Gene3D" id="2.60.120.620">
    <property type="entry name" value="q2cbj1_9rhob like domain"/>
    <property type="match status" value="1"/>
</dbReference>
<proteinExistence type="predicted"/>
<reference evidence="1 2" key="1">
    <citation type="submission" date="2020-07" db="EMBL/GenBank/DDBJ databases">
        <title>Sequencing the genomes of 1000 actinobacteria strains.</title>
        <authorList>
            <person name="Klenk H.-P."/>
        </authorList>
    </citation>
    <scope>NUCLEOTIDE SEQUENCE [LARGE SCALE GENOMIC DNA]</scope>
    <source>
        <strain evidence="1 2">DSM 22083</strain>
    </source>
</reference>
<comment type="caution">
    <text evidence="1">The sequence shown here is derived from an EMBL/GenBank/DDBJ whole genome shotgun (WGS) entry which is preliminary data.</text>
</comment>
<keyword evidence="1" id="KW-0223">Dioxygenase</keyword>
<dbReference type="SUPFAM" id="SSF51197">
    <property type="entry name" value="Clavaminate synthase-like"/>
    <property type="match status" value="1"/>
</dbReference>